<dbReference type="Pfam" id="PF03848">
    <property type="entry name" value="TehB"/>
    <property type="match status" value="1"/>
</dbReference>
<organism evidence="2 3">
    <name type="scientific">Helicobacter apodemus</name>
    <dbReference type="NCBI Taxonomy" id="135569"/>
    <lineage>
        <taxon>Bacteria</taxon>
        <taxon>Pseudomonadati</taxon>
        <taxon>Campylobacterota</taxon>
        <taxon>Epsilonproteobacteria</taxon>
        <taxon>Campylobacterales</taxon>
        <taxon>Helicobacteraceae</taxon>
        <taxon>Helicobacter</taxon>
    </lineage>
</organism>
<accession>A0A4U8UCT4</accession>
<dbReference type="Gene3D" id="3.40.50.150">
    <property type="entry name" value="Vaccinia Virus protein VP39"/>
    <property type="match status" value="1"/>
</dbReference>
<reference evidence="2 3" key="1">
    <citation type="journal article" date="2014" name="Genome Announc.">
        <title>Draft genome sequences of eight enterohepatic helicobacter species isolated from both laboratory and wild rodents.</title>
        <authorList>
            <person name="Sheh A."/>
            <person name="Shen Z."/>
            <person name="Fox J.G."/>
        </authorList>
    </citation>
    <scope>NUCLEOTIDE SEQUENCE [LARGE SCALE GENOMIC DNA]</scope>
    <source>
        <strain evidence="2 3">MIT-03-7007</strain>
    </source>
</reference>
<evidence type="ECO:0000313" key="3">
    <source>
        <dbReference type="Proteomes" id="UP000029920"/>
    </source>
</evidence>
<dbReference type="EMBL" id="JRPC02000019">
    <property type="protein sequence ID" value="TLE14981.1"/>
    <property type="molecule type" value="Genomic_DNA"/>
</dbReference>
<proteinExistence type="predicted"/>
<keyword evidence="2" id="KW-0808">Transferase</keyword>
<dbReference type="InterPro" id="IPR029063">
    <property type="entry name" value="SAM-dependent_MTases_sf"/>
</dbReference>
<dbReference type="GO" id="GO:0032259">
    <property type="term" value="P:methylation"/>
    <property type="evidence" value="ECO:0007669"/>
    <property type="project" value="UniProtKB-KW"/>
</dbReference>
<dbReference type="InterPro" id="IPR015985">
    <property type="entry name" value="TehB-like_dom"/>
</dbReference>
<comment type="caution">
    <text evidence="2">The sequence shown here is derived from an EMBL/GenBank/DDBJ whole genome shotgun (WGS) entry which is preliminary data.</text>
</comment>
<dbReference type="Proteomes" id="UP000029920">
    <property type="component" value="Unassembled WGS sequence"/>
</dbReference>
<gene>
    <name evidence="2" type="ORF">LS72_007625</name>
</gene>
<dbReference type="RefSeq" id="WP_034553930.1">
    <property type="nucleotide sequence ID" value="NZ_JRPC02000019.1"/>
</dbReference>
<evidence type="ECO:0000313" key="2">
    <source>
        <dbReference type="EMBL" id="TLE14981.1"/>
    </source>
</evidence>
<keyword evidence="2" id="KW-0489">Methyltransferase</keyword>
<dbReference type="SUPFAM" id="SSF53335">
    <property type="entry name" value="S-adenosyl-L-methionine-dependent methyltransferases"/>
    <property type="match status" value="1"/>
</dbReference>
<name>A0A4U8UCT4_9HELI</name>
<dbReference type="CDD" id="cd02440">
    <property type="entry name" value="AdoMet_MTases"/>
    <property type="match status" value="1"/>
</dbReference>
<protein>
    <submittedName>
        <fullName evidence="2">Methyltransferase domain-containing protein</fullName>
    </submittedName>
</protein>
<keyword evidence="3" id="KW-1185">Reference proteome</keyword>
<feature type="domain" description="Tellurite resistance methyltransferase TehB-like" evidence="1">
    <location>
        <begin position="25"/>
        <end position="169"/>
    </location>
</feature>
<dbReference type="GO" id="GO:0008168">
    <property type="term" value="F:methyltransferase activity"/>
    <property type="evidence" value="ECO:0007669"/>
    <property type="project" value="UniProtKB-KW"/>
</dbReference>
<evidence type="ECO:0000259" key="1">
    <source>
        <dbReference type="Pfam" id="PF03848"/>
    </source>
</evidence>
<sequence length="187" mass="21366">MTSDKEKWDYRHANNQTPTNPLELLVQNIIFAKKGKALDIACGMGRNSLFMRDSGFIVDSVDISPFAISHLQNLPNINPICADLDTFIIPKKSYYLICNSFFLERRLFPFIIQGLKKGGILIFETFVKNDNETYNAPITNPSHFLRKNELLKAFLDLEILFYEEKPTQILNNQSSTFAVTARLVARA</sequence>
<dbReference type="AlphaFoldDB" id="A0A4U8UCT4"/>